<dbReference type="RefSeq" id="WP_188980050.1">
    <property type="nucleotide sequence ID" value="NZ_BMPG01000004.1"/>
</dbReference>
<dbReference type="AlphaFoldDB" id="A0A830FF62"/>
<reference evidence="2" key="2">
    <citation type="submission" date="2020-09" db="EMBL/GenBank/DDBJ databases">
        <authorList>
            <person name="Sun Q."/>
            <person name="Ohkuma M."/>
        </authorList>
    </citation>
    <scope>NUCLEOTIDE SEQUENCE</scope>
    <source>
        <strain evidence="2">JCM 19596</strain>
    </source>
</reference>
<name>A0A830FF62_9EURY</name>
<protein>
    <submittedName>
        <fullName evidence="2">Iron transporter</fullName>
    </submittedName>
</protein>
<keyword evidence="3" id="KW-1185">Reference proteome</keyword>
<evidence type="ECO:0000313" key="3">
    <source>
        <dbReference type="Proteomes" id="UP000607197"/>
    </source>
</evidence>
<dbReference type="Proteomes" id="UP000607197">
    <property type="component" value="Unassembled WGS sequence"/>
</dbReference>
<accession>A0A830FF62</accession>
<dbReference type="Gene3D" id="2.60.40.2480">
    <property type="entry name" value="Periplasmic metal-binding protein Tp34-type"/>
    <property type="match status" value="1"/>
</dbReference>
<dbReference type="OrthoDB" id="156174at2157"/>
<gene>
    <name evidence="2" type="ORF">GCM10009039_28240</name>
</gene>
<dbReference type="EMBL" id="BMPG01000004">
    <property type="protein sequence ID" value="GGL68629.1"/>
    <property type="molecule type" value="Genomic_DNA"/>
</dbReference>
<proteinExistence type="predicted"/>
<comment type="caution">
    <text evidence="2">The sequence shown here is derived from an EMBL/GenBank/DDBJ whole genome shotgun (WGS) entry which is preliminary data.</text>
</comment>
<reference evidence="2" key="1">
    <citation type="journal article" date="2014" name="Int. J. Syst. Evol. Microbiol.">
        <title>Complete genome sequence of Corynebacterium casei LMG S-19264T (=DSM 44701T), isolated from a smear-ripened cheese.</title>
        <authorList>
            <consortium name="US DOE Joint Genome Institute (JGI-PGF)"/>
            <person name="Walter F."/>
            <person name="Albersmeier A."/>
            <person name="Kalinowski J."/>
            <person name="Ruckert C."/>
        </authorList>
    </citation>
    <scope>NUCLEOTIDE SEQUENCE</scope>
    <source>
        <strain evidence="2">JCM 19596</strain>
    </source>
</reference>
<dbReference type="InterPro" id="IPR038482">
    <property type="entry name" value="Tp34-type_sf"/>
</dbReference>
<dbReference type="PROSITE" id="PS51257">
    <property type="entry name" value="PROKAR_LIPOPROTEIN"/>
    <property type="match status" value="1"/>
</dbReference>
<organism evidence="2 3">
    <name type="scientific">Halocalculus aciditolerans</name>
    <dbReference type="NCBI Taxonomy" id="1383812"/>
    <lineage>
        <taxon>Archaea</taxon>
        <taxon>Methanobacteriati</taxon>
        <taxon>Methanobacteriota</taxon>
        <taxon>Stenosarchaea group</taxon>
        <taxon>Halobacteria</taxon>
        <taxon>Halobacteriales</taxon>
        <taxon>Halobacteriaceae</taxon>
        <taxon>Halocalculus</taxon>
    </lineage>
</organism>
<evidence type="ECO:0000259" key="1">
    <source>
        <dbReference type="Pfam" id="PF24041"/>
    </source>
</evidence>
<feature type="domain" description="DUF7350" evidence="1">
    <location>
        <begin position="228"/>
        <end position="344"/>
    </location>
</feature>
<dbReference type="Pfam" id="PF24041">
    <property type="entry name" value="DUF7350"/>
    <property type="match status" value="1"/>
</dbReference>
<evidence type="ECO:0000313" key="2">
    <source>
        <dbReference type="EMBL" id="GGL68629.1"/>
    </source>
</evidence>
<sequence>MRRRRLLGALSAAGAAGLAGCTDLFDLRPSQRAAPPLVEDRPDAVYYPTHVEGMQMSGMAKASGYACAFAYTYPHRFWLLTGTHTNTVEIADDDTMHVMPVVWHAASGRMLTDVSLNVTAMRDGEEVVSNRPWPMLSQPMGWHFGDNVSLPGDGTYDVTVDVGEPATRRTGALRNPPSLSFDFTLDYSTRKLNEVSFTRLSEKQGTRGAVDHMEMGMLPSSRAPAPSALPGTALGSASTGDAVVVATVLDDATRFGGSDSQSYLAVSPRTPYNRYPLPRMGLSATIAGETRDLTETLDPALGSHYGVVLDAPPRAVTLHVDTPPQFARHEGYETAFIEMPDRTLGE</sequence>
<dbReference type="InterPro" id="IPR055774">
    <property type="entry name" value="DUF7350"/>
</dbReference>